<evidence type="ECO:0000256" key="1">
    <source>
        <dbReference type="SAM" id="Coils"/>
    </source>
</evidence>
<dbReference type="AlphaFoldDB" id="A0A813ELK6"/>
<keyword evidence="1" id="KW-0175">Coiled coil</keyword>
<name>A0A813ELK6_POLGL</name>
<dbReference type="EMBL" id="CAJNNV010013760">
    <property type="protein sequence ID" value="CAE8602012.1"/>
    <property type="molecule type" value="Genomic_DNA"/>
</dbReference>
<gene>
    <name evidence="3" type="ORF">PGLA1383_LOCUS20272</name>
</gene>
<feature type="coiled-coil region" evidence="1">
    <location>
        <begin position="222"/>
        <end position="249"/>
    </location>
</feature>
<dbReference type="InterPro" id="IPR042576">
    <property type="entry name" value="TRAF3IP1_N_sf"/>
</dbReference>
<dbReference type="Proteomes" id="UP000654075">
    <property type="component" value="Unassembled WGS sequence"/>
</dbReference>
<protein>
    <recommendedName>
        <fullName evidence="2">TRAF3-interacting protein 1 N-terminal domain-containing protein</fullName>
    </recommendedName>
</protein>
<dbReference type="InterPro" id="IPR040468">
    <property type="entry name" value="TRAF3IP1_N"/>
</dbReference>
<evidence type="ECO:0000259" key="2">
    <source>
        <dbReference type="Pfam" id="PF10243"/>
    </source>
</evidence>
<organism evidence="3 4">
    <name type="scientific">Polarella glacialis</name>
    <name type="common">Dinoflagellate</name>
    <dbReference type="NCBI Taxonomy" id="89957"/>
    <lineage>
        <taxon>Eukaryota</taxon>
        <taxon>Sar</taxon>
        <taxon>Alveolata</taxon>
        <taxon>Dinophyceae</taxon>
        <taxon>Suessiales</taxon>
        <taxon>Suessiaceae</taxon>
        <taxon>Polarella</taxon>
    </lineage>
</organism>
<evidence type="ECO:0000313" key="4">
    <source>
        <dbReference type="Proteomes" id="UP000654075"/>
    </source>
</evidence>
<accession>A0A813ELK6</accession>
<feature type="non-terminal residue" evidence="3">
    <location>
        <position position="275"/>
    </location>
</feature>
<proteinExistence type="predicted"/>
<feature type="domain" description="TRAF3-interacting protein 1 N-terminal" evidence="2">
    <location>
        <begin position="69"/>
        <end position="164"/>
    </location>
</feature>
<keyword evidence="4" id="KW-1185">Reference proteome</keyword>
<feature type="non-terminal residue" evidence="3">
    <location>
        <position position="1"/>
    </location>
</feature>
<dbReference type="Gene3D" id="1.10.418.50">
    <property type="entry name" value="Microtubule-binding protein MIP-T3"/>
    <property type="match status" value="1"/>
</dbReference>
<reference evidence="3" key="1">
    <citation type="submission" date="2021-02" db="EMBL/GenBank/DDBJ databases">
        <authorList>
            <person name="Dougan E. K."/>
            <person name="Rhodes N."/>
            <person name="Thang M."/>
            <person name="Chan C."/>
        </authorList>
    </citation>
    <scope>NUCLEOTIDE SEQUENCE</scope>
</reference>
<comment type="caution">
    <text evidence="3">The sequence shown here is derived from an EMBL/GenBank/DDBJ whole genome shotgun (WGS) entry which is preliminary data.</text>
</comment>
<sequence>FSSLGLQEDEEEAWQNCHSLKALIADPAVASLPAHMPAKPLREYEPHELQDSPESTEAVLGQLIRWEGLIGKTKKTASELLARPPPKFILDVTVAIKAATGFPPDLEDNWPEAREERLARFAYVSEAVSGALGVSIDFDAVDVLKGKEVQKTLLLLQLLALAAVRAPRPEGHQSSDFERAPGVARAIELPAMLDAMDRCIQAAKEQADAKRSAAEAAVSDGSRSLEEKIAVLERQLAEESRARHASEEELLKVERLLQETAASVKNVTQNGELAE</sequence>
<dbReference type="Pfam" id="PF10243">
    <property type="entry name" value="MIP-T3"/>
    <property type="match status" value="1"/>
</dbReference>
<evidence type="ECO:0000313" key="3">
    <source>
        <dbReference type="EMBL" id="CAE8602012.1"/>
    </source>
</evidence>